<sequence length="337" mass="40164">MSSKLDEACLKDPKIIYYEFRSGLPIFECYKNFCNRMELDSINFIEFEFWFQRFSAGNFDLDYDRSKDPKYRTITDMPVDVFQKICENLGEDYQEDYRFVFRHVCKSFRALADSWIPTFTEISIKSKSDAIIVKFDDEEIEYTDGNRAISDLTSILAYPDLKFHEFEFNSNLDKRFLERLVLKLESLKLKIHVAYFHLNSDNWEYHKRLLPFYRTETVGTVSIYGSQTWVSEFIEKIALKSKNKLFSNMELNVHSLHVKEATKIIKNLLQFSKLEYCYLDVDSRSNFQLKKNIERLGAKIQGFRSDIFHYPILYSTDFFEIKFDCEGIFIERKSKST</sequence>
<dbReference type="AlphaFoldDB" id="A0AAE9A6X0"/>
<organism evidence="2 3">
    <name type="scientific">Caenorhabditis briggsae</name>
    <dbReference type="NCBI Taxonomy" id="6238"/>
    <lineage>
        <taxon>Eukaryota</taxon>
        <taxon>Metazoa</taxon>
        <taxon>Ecdysozoa</taxon>
        <taxon>Nematoda</taxon>
        <taxon>Chromadorea</taxon>
        <taxon>Rhabditida</taxon>
        <taxon>Rhabditina</taxon>
        <taxon>Rhabditomorpha</taxon>
        <taxon>Rhabditoidea</taxon>
        <taxon>Rhabditidae</taxon>
        <taxon>Peloderinae</taxon>
        <taxon>Caenorhabditis</taxon>
    </lineage>
</organism>
<accession>A0AAE9A6X0</accession>
<dbReference type="InterPro" id="IPR041426">
    <property type="entry name" value="Mos1_HTH"/>
</dbReference>
<dbReference type="EMBL" id="CP090895">
    <property type="protein sequence ID" value="ULT92287.1"/>
    <property type="molecule type" value="Genomic_DNA"/>
</dbReference>
<reference evidence="2 3" key="1">
    <citation type="submission" date="2022-02" db="EMBL/GenBank/DDBJ databases">
        <title>Chromosome-level reference genomes for two strains of Caenorhabditis briggsae: an improved platform for comparative genomics.</title>
        <authorList>
            <person name="Stevens L."/>
            <person name="Andersen E.C."/>
        </authorList>
    </citation>
    <scope>NUCLEOTIDE SEQUENCE [LARGE SCALE GENOMIC DNA]</scope>
    <source>
        <strain evidence="2">QX1410_ONT</strain>
        <tissue evidence="2">Whole-organism</tissue>
    </source>
</reference>
<dbReference type="Proteomes" id="UP000827892">
    <property type="component" value="Chromosome V"/>
</dbReference>
<evidence type="ECO:0000313" key="3">
    <source>
        <dbReference type="Proteomes" id="UP000827892"/>
    </source>
</evidence>
<evidence type="ECO:0000313" key="2">
    <source>
        <dbReference type="EMBL" id="ULT92287.1"/>
    </source>
</evidence>
<evidence type="ECO:0000259" key="1">
    <source>
        <dbReference type="Pfam" id="PF17906"/>
    </source>
</evidence>
<proteinExistence type="predicted"/>
<name>A0AAE9A6X0_CAEBR</name>
<dbReference type="CDD" id="cd22150">
    <property type="entry name" value="F-box_CeFBXA-like"/>
    <property type="match status" value="1"/>
</dbReference>
<feature type="domain" description="Mos1 transposase HTH" evidence="1">
    <location>
        <begin position="15"/>
        <end position="58"/>
    </location>
</feature>
<gene>
    <name evidence="2" type="ORF">L3Y34_009802</name>
</gene>
<dbReference type="Pfam" id="PF17906">
    <property type="entry name" value="HTH_48"/>
    <property type="match status" value="1"/>
</dbReference>
<protein>
    <recommendedName>
        <fullName evidence="1">Mos1 transposase HTH domain-containing protein</fullName>
    </recommendedName>
</protein>